<feature type="transmembrane region" description="Helical" evidence="7">
    <location>
        <begin position="111"/>
        <end position="132"/>
    </location>
</feature>
<dbReference type="RefSeq" id="WP_136380844.1">
    <property type="nucleotide sequence ID" value="NZ_SLUB01000039.1"/>
</dbReference>
<evidence type="ECO:0000313" key="10">
    <source>
        <dbReference type="Proteomes" id="UP000306477"/>
    </source>
</evidence>
<comment type="caution">
    <text evidence="9">The sequence shown here is derived from an EMBL/GenBank/DDBJ whole genome shotgun (WGS) entry which is preliminary data.</text>
</comment>
<organism evidence="9 10">
    <name type="scientific">Bacillus timonensis</name>
    <dbReference type="NCBI Taxonomy" id="1033734"/>
    <lineage>
        <taxon>Bacteria</taxon>
        <taxon>Bacillati</taxon>
        <taxon>Bacillota</taxon>
        <taxon>Bacilli</taxon>
        <taxon>Bacillales</taxon>
        <taxon>Bacillaceae</taxon>
        <taxon>Bacillus</taxon>
    </lineage>
</organism>
<name>A0A4S3PMS0_9BACI</name>
<keyword evidence="6 7" id="KW-0472">Membrane</keyword>
<keyword evidence="5 7" id="KW-1133">Transmembrane helix</keyword>
<feature type="transmembrane region" description="Helical" evidence="7">
    <location>
        <begin position="80"/>
        <end position="99"/>
    </location>
</feature>
<dbReference type="Pfam" id="PF00528">
    <property type="entry name" value="BPD_transp_1"/>
    <property type="match status" value="1"/>
</dbReference>
<dbReference type="GO" id="GO:0055085">
    <property type="term" value="P:transmembrane transport"/>
    <property type="evidence" value="ECO:0007669"/>
    <property type="project" value="InterPro"/>
</dbReference>
<evidence type="ECO:0000256" key="3">
    <source>
        <dbReference type="ARBA" id="ARBA00022475"/>
    </source>
</evidence>
<dbReference type="CDD" id="cd06261">
    <property type="entry name" value="TM_PBP2"/>
    <property type="match status" value="1"/>
</dbReference>
<feature type="domain" description="ABC transmembrane type-1" evidence="8">
    <location>
        <begin position="76"/>
        <end position="265"/>
    </location>
</feature>
<accession>A0A4S3PMS0</accession>
<dbReference type="GO" id="GO:0005886">
    <property type="term" value="C:plasma membrane"/>
    <property type="evidence" value="ECO:0007669"/>
    <property type="project" value="UniProtKB-SubCell"/>
</dbReference>
<dbReference type="PROSITE" id="PS50928">
    <property type="entry name" value="ABC_TM1"/>
    <property type="match status" value="1"/>
</dbReference>
<dbReference type="OrthoDB" id="9771544at2"/>
<dbReference type="PANTHER" id="PTHR43744">
    <property type="entry name" value="ABC TRANSPORTER PERMEASE PROTEIN MG189-RELATED-RELATED"/>
    <property type="match status" value="1"/>
</dbReference>
<feature type="transmembrane region" description="Helical" evidence="7">
    <location>
        <begin position="144"/>
        <end position="161"/>
    </location>
</feature>
<reference evidence="9 10" key="1">
    <citation type="journal article" date="2019" name="Indoor Air">
        <title>Impacts of indoor surface finishes on bacterial viability.</title>
        <authorList>
            <person name="Hu J."/>
            <person name="Maamar S.B."/>
            <person name="Glawe A.J."/>
            <person name="Gottel N."/>
            <person name="Gilbert J.A."/>
            <person name="Hartmann E.M."/>
        </authorList>
    </citation>
    <scope>NUCLEOTIDE SEQUENCE [LARGE SCALE GENOMIC DNA]</scope>
    <source>
        <strain evidence="9 10">AF060A6</strain>
    </source>
</reference>
<evidence type="ECO:0000313" key="9">
    <source>
        <dbReference type="EMBL" id="THE10837.1"/>
    </source>
</evidence>
<comment type="subcellular location">
    <subcellularLocation>
        <location evidence="1 7">Cell membrane</location>
        <topology evidence="1 7">Multi-pass membrane protein</topology>
    </subcellularLocation>
</comment>
<dbReference type="EMBL" id="SLUB01000039">
    <property type="protein sequence ID" value="THE10837.1"/>
    <property type="molecule type" value="Genomic_DNA"/>
</dbReference>
<proteinExistence type="inferred from homology"/>
<evidence type="ECO:0000256" key="7">
    <source>
        <dbReference type="RuleBase" id="RU363032"/>
    </source>
</evidence>
<gene>
    <name evidence="9" type="ORF">E1I69_17435</name>
</gene>
<dbReference type="InterPro" id="IPR035906">
    <property type="entry name" value="MetI-like_sf"/>
</dbReference>
<dbReference type="Gene3D" id="1.10.3720.10">
    <property type="entry name" value="MetI-like"/>
    <property type="match status" value="1"/>
</dbReference>
<evidence type="ECO:0000259" key="8">
    <source>
        <dbReference type="PROSITE" id="PS50928"/>
    </source>
</evidence>
<sequence length="280" mass="31852">MSKQKQKKLGTMLLLLFMLIPLVIAVFPLLALTLASLKPSTELMRYGLNIKPQFELWSLDNYIYLFTEGSVYFHWFKNSIIISLFSTVFALIFSSMVGYSLAMYRFRGQGIVMFLVLLIMMIPFEILMLPLFRMMIWMKAVDTYAGVILPMIIHPLAIFFFRQYSLGLPKELMDSARIDGCTEYGIFLRIMLPLLKPAYGAMGILLALFSWNNFLWPLVVLRTKEMLTLPIGLAGLLTPYGNNYDVLISGSVLTVLPIIIVFIFAQKYFIESLSAGAVKG</sequence>
<keyword evidence="3" id="KW-1003">Cell membrane</keyword>
<keyword evidence="4 7" id="KW-0812">Transmembrane</keyword>
<dbReference type="PANTHER" id="PTHR43744:SF2">
    <property type="entry name" value="ARABINOOLIGOSACCHARIDES TRANSPORT SYSTEM PERMEASE PROTEIN ARAQ"/>
    <property type="match status" value="1"/>
</dbReference>
<comment type="similarity">
    <text evidence="7">Belongs to the binding-protein-dependent transport system permease family.</text>
</comment>
<dbReference type="InterPro" id="IPR000515">
    <property type="entry name" value="MetI-like"/>
</dbReference>
<protein>
    <submittedName>
        <fullName evidence="9">Carbohydrate ABC transporter permease</fullName>
    </submittedName>
</protein>
<dbReference type="AlphaFoldDB" id="A0A4S3PMS0"/>
<feature type="transmembrane region" description="Helical" evidence="7">
    <location>
        <begin position="246"/>
        <end position="265"/>
    </location>
</feature>
<evidence type="ECO:0000256" key="2">
    <source>
        <dbReference type="ARBA" id="ARBA00022448"/>
    </source>
</evidence>
<evidence type="ECO:0000256" key="1">
    <source>
        <dbReference type="ARBA" id="ARBA00004651"/>
    </source>
</evidence>
<dbReference type="SUPFAM" id="SSF161098">
    <property type="entry name" value="MetI-like"/>
    <property type="match status" value="1"/>
</dbReference>
<dbReference type="Proteomes" id="UP000306477">
    <property type="component" value="Unassembled WGS sequence"/>
</dbReference>
<evidence type="ECO:0000256" key="6">
    <source>
        <dbReference type="ARBA" id="ARBA00023136"/>
    </source>
</evidence>
<keyword evidence="10" id="KW-1185">Reference proteome</keyword>
<evidence type="ECO:0000256" key="5">
    <source>
        <dbReference type="ARBA" id="ARBA00022989"/>
    </source>
</evidence>
<evidence type="ECO:0000256" key="4">
    <source>
        <dbReference type="ARBA" id="ARBA00022692"/>
    </source>
</evidence>
<keyword evidence="2 7" id="KW-0813">Transport</keyword>
<feature type="transmembrane region" description="Helical" evidence="7">
    <location>
        <begin position="12"/>
        <end position="37"/>
    </location>
</feature>